<evidence type="ECO:0000313" key="2">
    <source>
        <dbReference type="EMBL" id="SEP28264.1"/>
    </source>
</evidence>
<feature type="non-terminal residue" evidence="2">
    <location>
        <position position="28"/>
    </location>
</feature>
<dbReference type="Proteomes" id="UP000198893">
    <property type="component" value="Unassembled WGS sequence"/>
</dbReference>
<organism evidence="2 3">
    <name type="scientific">Salinihabitans flavidus</name>
    <dbReference type="NCBI Taxonomy" id="569882"/>
    <lineage>
        <taxon>Bacteria</taxon>
        <taxon>Pseudomonadati</taxon>
        <taxon>Pseudomonadota</taxon>
        <taxon>Alphaproteobacteria</taxon>
        <taxon>Rhodobacterales</taxon>
        <taxon>Roseobacteraceae</taxon>
        <taxon>Salinihabitans</taxon>
    </lineage>
</organism>
<dbReference type="AlphaFoldDB" id="A0A1H8WKP2"/>
<gene>
    <name evidence="2" type="ORF">SAMN04490248_1771</name>
</gene>
<proteinExistence type="predicted"/>
<feature type="compositionally biased region" description="Basic and acidic residues" evidence="1">
    <location>
        <begin position="16"/>
        <end position="28"/>
    </location>
</feature>
<feature type="compositionally biased region" description="Pro residues" evidence="1">
    <location>
        <begin position="1"/>
        <end position="11"/>
    </location>
</feature>
<reference evidence="2 3" key="1">
    <citation type="submission" date="2016-10" db="EMBL/GenBank/DDBJ databases">
        <authorList>
            <person name="de Groot N.N."/>
        </authorList>
    </citation>
    <scope>NUCLEOTIDE SEQUENCE [LARGE SCALE GENOMIC DNA]</scope>
    <source>
        <strain evidence="2 3">DSM 27842</strain>
    </source>
</reference>
<feature type="region of interest" description="Disordered" evidence="1">
    <location>
        <begin position="1"/>
        <end position="28"/>
    </location>
</feature>
<evidence type="ECO:0000256" key="1">
    <source>
        <dbReference type="SAM" id="MobiDB-lite"/>
    </source>
</evidence>
<keyword evidence="3" id="KW-1185">Reference proteome</keyword>
<sequence>MPVTFAPPKPPSVRGLRQDREANRIRVV</sequence>
<dbReference type="EMBL" id="FODS01000077">
    <property type="protein sequence ID" value="SEP28264.1"/>
    <property type="molecule type" value="Genomic_DNA"/>
</dbReference>
<name>A0A1H8WKP2_9RHOB</name>
<accession>A0A1H8WKP2</accession>
<evidence type="ECO:0000313" key="3">
    <source>
        <dbReference type="Proteomes" id="UP000198893"/>
    </source>
</evidence>
<protein>
    <submittedName>
        <fullName evidence="2">Uncharacterized protein</fullName>
    </submittedName>
</protein>